<feature type="repeat" description="RCC1" evidence="3">
    <location>
        <begin position="51"/>
        <end position="115"/>
    </location>
</feature>
<dbReference type="Gene3D" id="3.30.710.10">
    <property type="entry name" value="Potassium Channel Kv1.1, Chain A"/>
    <property type="match status" value="1"/>
</dbReference>
<dbReference type="Gene3D" id="2.130.10.30">
    <property type="entry name" value="Regulator of chromosome condensation 1/beta-lactamase-inhibitor protein II"/>
    <property type="match status" value="1"/>
</dbReference>
<accession>A0AAE0EUM4</accession>
<dbReference type="SUPFAM" id="SSF54695">
    <property type="entry name" value="POZ domain"/>
    <property type="match status" value="1"/>
</dbReference>
<dbReference type="SUPFAM" id="SSF50985">
    <property type="entry name" value="RCC1/BLIP-II"/>
    <property type="match status" value="1"/>
</dbReference>
<dbReference type="Proteomes" id="UP001190700">
    <property type="component" value="Unassembled WGS sequence"/>
</dbReference>
<dbReference type="Pfam" id="PF00415">
    <property type="entry name" value="RCC1"/>
    <property type="match status" value="3"/>
</dbReference>
<feature type="repeat" description="RCC1" evidence="3">
    <location>
        <begin position="185"/>
        <end position="249"/>
    </location>
</feature>
<evidence type="ECO:0000256" key="2">
    <source>
        <dbReference type="ARBA" id="ARBA00022737"/>
    </source>
</evidence>
<keyword evidence="6" id="KW-1185">Reference proteome</keyword>
<feature type="repeat" description="RCC1" evidence="3">
    <location>
        <begin position="116"/>
        <end position="184"/>
    </location>
</feature>
<dbReference type="Gene3D" id="1.25.40.420">
    <property type="match status" value="1"/>
</dbReference>
<dbReference type="PANTHER" id="PTHR22872:SF2">
    <property type="entry name" value="INHIBITOR OF BRUTON TYROSINE KINASE"/>
    <property type="match status" value="1"/>
</dbReference>
<comment type="caution">
    <text evidence="5">The sequence shown here is derived from an EMBL/GenBank/DDBJ whole genome shotgun (WGS) entry which is preliminary data.</text>
</comment>
<dbReference type="CDD" id="cd14733">
    <property type="entry name" value="BACK"/>
    <property type="match status" value="1"/>
</dbReference>
<evidence type="ECO:0000313" key="5">
    <source>
        <dbReference type="EMBL" id="KAK3241281.1"/>
    </source>
</evidence>
<dbReference type="PROSITE" id="PS50012">
    <property type="entry name" value="RCC1_3"/>
    <property type="match status" value="3"/>
</dbReference>
<feature type="domain" description="BTB" evidence="4">
    <location>
        <begin position="340"/>
        <end position="422"/>
    </location>
</feature>
<name>A0AAE0EUM4_9CHLO</name>
<dbReference type="EMBL" id="LGRX02033429">
    <property type="protein sequence ID" value="KAK3241281.1"/>
    <property type="molecule type" value="Genomic_DNA"/>
</dbReference>
<dbReference type="InterPro" id="IPR000408">
    <property type="entry name" value="Reg_chr_condens"/>
</dbReference>
<dbReference type="Pfam" id="PF00651">
    <property type="entry name" value="BTB"/>
    <property type="match status" value="1"/>
</dbReference>
<keyword evidence="2" id="KW-0677">Repeat</keyword>
<dbReference type="InterPro" id="IPR051625">
    <property type="entry name" value="Signaling_Regulatory_Domain"/>
</dbReference>
<evidence type="ECO:0000256" key="1">
    <source>
        <dbReference type="ARBA" id="ARBA00004906"/>
    </source>
</evidence>
<gene>
    <name evidence="5" type="ORF">CYMTET_48936</name>
</gene>
<dbReference type="InterPro" id="IPR000210">
    <property type="entry name" value="BTB/POZ_dom"/>
</dbReference>
<evidence type="ECO:0000259" key="4">
    <source>
        <dbReference type="PROSITE" id="PS50097"/>
    </source>
</evidence>
<sequence length="523" mass="57322">MLGFDTDEEMDVSDGPTDEVLTDYDSNPCAEFADHPVHLAFEKYVLQIELGESHSSDTWRRAFGRLGTRRLLSPQMEQDTWTLYQPVPMMVAGLQGHEVIQVACGAEHNLAVTRGGEVWAWGCTMYGCLGTTPGPLPFNRDALLSSDYITLYSRPTPMVVPQLKGHEVVQVACGSYHNLAVTRRGKVWAWGSATHGKLGLTDHSGLPAHFMYKQDVYQLTPTVVAGLQGHDEVVQVACGERHNPAVTRGGKGKLGIGDMRWLPETPDTATEPPQIYSPMPLVVPRLLSVEYRTFFVAANTANNSTALLMPRYTTHTDTLTADASRAYGTLQQIMHDPTFADVEFVVASPSNGVKTTTAVQFLAHKAVLCACGEYFREFTGGLREAETAGHGERTRVDVTDIPPAAFRGILHWIYAGKLAASSDECTWESSLPAMLQAADKLQLQRLKIDVEGHFAENLTPKNAATMWQLARQYAAVALEASAFAYMVQHAMAVQGFDDFHTVCESEPELATKLLSTMLSPAES</sequence>
<dbReference type="InterPro" id="IPR009091">
    <property type="entry name" value="RCC1/BLIP-II"/>
</dbReference>
<dbReference type="InterPro" id="IPR011333">
    <property type="entry name" value="SKP1/BTB/POZ_sf"/>
</dbReference>
<comment type="pathway">
    <text evidence="1">Protein modification; protein ubiquitination.</text>
</comment>
<dbReference type="SMART" id="SM00225">
    <property type="entry name" value="BTB"/>
    <property type="match status" value="1"/>
</dbReference>
<dbReference type="CDD" id="cd18186">
    <property type="entry name" value="BTB_POZ_ZBTB_KLHL-like"/>
    <property type="match status" value="1"/>
</dbReference>
<evidence type="ECO:0000256" key="3">
    <source>
        <dbReference type="PROSITE-ProRule" id="PRU00235"/>
    </source>
</evidence>
<organism evidence="5 6">
    <name type="scientific">Cymbomonas tetramitiformis</name>
    <dbReference type="NCBI Taxonomy" id="36881"/>
    <lineage>
        <taxon>Eukaryota</taxon>
        <taxon>Viridiplantae</taxon>
        <taxon>Chlorophyta</taxon>
        <taxon>Pyramimonadophyceae</taxon>
        <taxon>Pyramimonadales</taxon>
        <taxon>Pyramimonadaceae</taxon>
        <taxon>Cymbomonas</taxon>
    </lineage>
</organism>
<dbReference type="PROSITE" id="PS50097">
    <property type="entry name" value="BTB"/>
    <property type="match status" value="1"/>
</dbReference>
<protein>
    <recommendedName>
        <fullName evidence="4">BTB domain-containing protein</fullName>
    </recommendedName>
</protein>
<dbReference type="PANTHER" id="PTHR22872">
    <property type="entry name" value="BTK-BINDING PROTEIN-RELATED"/>
    <property type="match status" value="1"/>
</dbReference>
<dbReference type="AlphaFoldDB" id="A0AAE0EUM4"/>
<proteinExistence type="predicted"/>
<evidence type="ECO:0000313" key="6">
    <source>
        <dbReference type="Proteomes" id="UP001190700"/>
    </source>
</evidence>
<reference evidence="5 6" key="1">
    <citation type="journal article" date="2015" name="Genome Biol. Evol.">
        <title>Comparative Genomics of a Bacterivorous Green Alga Reveals Evolutionary Causalities and Consequences of Phago-Mixotrophic Mode of Nutrition.</title>
        <authorList>
            <person name="Burns J.A."/>
            <person name="Paasch A."/>
            <person name="Narechania A."/>
            <person name="Kim E."/>
        </authorList>
    </citation>
    <scope>NUCLEOTIDE SEQUENCE [LARGE SCALE GENOMIC DNA]</scope>
    <source>
        <strain evidence="5 6">PLY_AMNH</strain>
    </source>
</reference>